<comment type="caution">
    <text evidence="11">The sequence shown here is derived from an EMBL/GenBank/DDBJ whole genome shotgun (WGS) entry which is preliminary data.</text>
</comment>
<protein>
    <recommendedName>
        <fullName evidence="9">Adenosylmethionine-8-amino-7-oxononanoate aminotransferase</fullName>
        <ecNumber evidence="9">2.6.1.62</ecNumber>
    </recommendedName>
    <alternativeName>
        <fullName evidence="9">7,8-diamino-pelargonic acid aminotransferase</fullName>
        <shortName evidence="9">DAPA AT</shortName>
        <shortName evidence="9">DAPA aminotransferase</shortName>
    </alternativeName>
    <alternativeName>
        <fullName evidence="9">7,8-diaminononanoate synthase</fullName>
        <shortName evidence="9">DANS</shortName>
    </alternativeName>
    <alternativeName>
        <fullName evidence="9">Diaminopelargonic acid synthase</fullName>
    </alternativeName>
</protein>
<feature type="modified residue" description="N6-(pyridoxal phosphate)lysine" evidence="9">
    <location>
        <position position="285"/>
    </location>
</feature>
<dbReference type="InterPro" id="IPR015422">
    <property type="entry name" value="PyrdxlP-dep_Trfase_small"/>
</dbReference>
<evidence type="ECO:0000256" key="6">
    <source>
        <dbReference type="ARBA" id="ARBA00022756"/>
    </source>
</evidence>
<comment type="subunit">
    <text evidence="9">Homodimer.</text>
</comment>
<dbReference type="EC" id="2.6.1.62" evidence="9"/>
<dbReference type="Gene3D" id="3.40.640.10">
    <property type="entry name" value="Type I PLP-dependent aspartate aminotransferase-like (Major domain)"/>
    <property type="match status" value="1"/>
</dbReference>
<keyword evidence="6 9" id="KW-0093">Biotin biosynthesis</keyword>
<dbReference type="Proteomes" id="UP000027341">
    <property type="component" value="Unassembled WGS sequence"/>
</dbReference>
<proteinExistence type="inferred from homology"/>
<comment type="cofactor">
    <cofactor evidence="1 9">
        <name>pyridoxal 5'-phosphate</name>
        <dbReference type="ChEBI" id="CHEBI:597326"/>
    </cofactor>
</comment>
<accession>A0A066ZU47</accession>
<evidence type="ECO:0000313" key="11">
    <source>
        <dbReference type="EMBL" id="KDN95789.1"/>
    </source>
</evidence>
<comment type="pathway">
    <text evidence="2 9">Cofactor biosynthesis; biotin biosynthesis; 7,8-diaminononanoate from 8-amino-7-oxononanoate (SAM route): step 1/1.</text>
</comment>
<feature type="binding site" evidence="9">
    <location>
        <position position="318"/>
    </location>
    <ligand>
        <name>substrate</name>
    </ligand>
</feature>
<keyword evidence="3 9" id="KW-0032">Aminotransferase</keyword>
<dbReference type="InterPro" id="IPR005814">
    <property type="entry name" value="Aminotrans_3"/>
</dbReference>
<dbReference type="GO" id="GO:0004015">
    <property type="term" value="F:adenosylmethionine-8-amino-7-oxononanoate transaminase activity"/>
    <property type="evidence" value="ECO:0007669"/>
    <property type="project" value="UniProtKB-UniRule"/>
</dbReference>
<feature type="coiled-coil region" evidence="10">
    <location>
        <begin position="195"/>
        <end position="222"/>
    </location>
</feature>
<name>A0A066ZU47_HYDMR</name>
<keyword evidence="12" id="KW-1185">Reference proteome</keyword>
<evidence type="ECO:0000256" key="7">
    <source>
        <dbReference type="ARBA" id="ARBA00022898"/>
    </source>
</evidence>
<evidence type="ECO:0000256" key="3">
    <source>
        <dbReference type="ARBA" id="ARBA00022576"/>
    </source>
</evidence>
<dbReference type="PANTHER" id="PTHR42684:SF17">
    <property type="entry name" value="ADENOSYLMETHIONINE-8-AMINO-7-OXONONANOATE AMINOTRANSFERASE"/>
    <property type="match status" value="1"/>
</dbReference>
<dbReference type="NCBIfam" id="TIGR00508">
    <property type="entry name" value="bioA"/>
    <property type="match status" value="1"/>
</dbReference>
<comment type="catalytic activity">
    <reaction evidence="8 9">
        <text>(8S)-8-amino-7-oxononanoate + S-adenosyl-L-methionine = S-adenosyl-4-methylsulfanyl-2-oxobutanoate + (7R,8S)-7,8-diammoniononanoate</text>
        <dbReference type="Rhea" id="RHEA:16861"/>
        <dbReference type="ChEBI" id="CHEBI:16490"/>
        <dbReference type="ChEBI" id="CHEBI:59789"/>
        <dbReference type="ChEBI" id="CHEBI:149468"/>
        <dbReference type="ChEBI" id="CHEBI:149469"/>
        <dbReference type="EC" id="2.6.1.62"/>
    </reaction>
</comment>
<evidence type="ECO:0000256" key="5">
    <source>
        <dbReference type="ARBA" id="ARBA00022691"/>
    </source>
</evidence>
<keyword evidence="5 9" id="KW-0949">S-adenosyl-L-methionine</keyword>
<dbReference type="NCBIfam" id="NF004624">
    <property type="entry name" value="PRK05964.1"/>
    <property type="match status" value="1"/>
</dbReference>
<dbReference type="InterPro" id="IPR005815">
    <property type="entry name" value="BioA"/>
</dbReference>
<dbReference type="InterPro" id="IPR015424">
    <property type="entry name" value="PyrdxlP-dep_Trfase"/>
</dbReference>
<dbReference type="HAMAP" id="MF_00834">
    <property type="entry name" value="BioA"/>
    <property type="match status" value="1"/>
</dbReference>
<feature type="binding site" evidence="9">
    <location>
        <position position="285"/>
    </location>
    <ligand>
        <name>substrate</name>
    </ligand>
</feature>
<keyword evidence="7 9" id="KW-0663">Pyridoxal phosphate</keyword>
<organism evidence="11 12">
    <name type="scientific">Hydrogenovibrio marinus</name>
    <dbReference type="NCBI Taxonomy" id="28885"/>
    <lineage>
        <taxon>Bacteria</taxon>
        <taxon>Pseudomonadati</taxon>
        <taxon>Pseudomonadota</taxon>
        <taxon>Gammaproteobacteria</taxon>
        <taxon>Thiotrichales</taxon>
        <taxon>Piscirickettsiaceae</taxon>
        <taxon>Hydrogenovibrio</taxon>
    </lineage>
</organism>
<evidence type="ECO:0000256" key="9">
    <source>
        <dbReference type="HAMAP-Rule" id="MF_00834"/>
    </source>
</evidence>
<dbReference type="RefSeq" id="WP_029910614.1">
    <property type="nucleotide sequence ID" value="NZ_AP020335.1"/>
</dbReference>
<evidence type="ECO:0000256" key="10">
    <source>
        <dbReference type="SAM" id="Coils"/>
    </source>
</evidence>
<dbReference type="CDD" id="cd00610">
    <property type="entry name" value="OAT_like"/>
    <property type="match status" value="1"/>
</dbReference>
<comment type="subcellular location">
    <subcellularLocation>
        <location evidence="9">Cytoplasm</location>
    </subcellularLocation>
</comment>
<evidence type="ECO:0000256" key="2">
    <source>
        <dbReference type="ARBA" id="ARBA00005063"/>
    </source>
</evidence>
<dbReference type="GO" id="GO:0030170">
    <property type="term" value="F:pyridoxal phosphate binding"/>
    <property type="evidence" value="ECO:0007669"/>
    <property type="project" value="UniProtKB-UniRule"/>
</dbReference>
<dbReference type="STRING" id="28885.EI16_05705"/>
<dbReference type="Gene3D" id="3.90.1150.10">
    <property type="entry name" value="Aspartate Aminotransferase, domain 1"/>
    <property type="match status" value="1"/>
</dbReference>
<dbReference type="InterPro" id="IPR015421">
    <property type="entry name" value="PyrdxlP-dep_Trfase_major"/>
</dbReference>
<feature type="site" description="Participates in the substrate recognition with KAPA and in a stacking interaction with the adenine ring of SAM" evidence="9">
    <location>
        <position position="27"/>
    </location>
</feature>
<dbReference type="EMBL" id="JMIU01000001">
    <property type="protein sequence ID" value="KDN95789.1"/>
    <property type="molecule type" value="Genomic_DNA"/>
</dbReference>
<evidence type="ECO:0000256" key="4">
    <source>
        <dbReference type="ARBA" id="ARBA00022679"/>
    </source>
</evidence>
<dbReference type="SUPFAM" id="SSF53383">
    <property type="entry name" value="PLP-dependent transferases"/>
    <property type="match status" value="1"/>
</dbReference>
<evidence type="ECO:0000256" key="1">
    <source>
        <dbReference type="ARBA" id="ARBA00001933"/>
    </source>
</evidence>
<feature type="binding site" evidence="9">
    <location>
        <position position="256"/>
    </location>
    <ligand>
        <name>pyridoxal 5'-phosphate</name>
        <dbReference type="ChEBI" id="CHEBI:597326"/>
    </ligand>
</feature>
<dbReference type="InterPro" id="IPR049704">
    <property type="entry name" value="Aminotrans_3_PPA_site"/>
</dbReference>
<dbReference type="GO" id="GO:0009102">
    <property type="term" value="P:biotin biosynthetic process"/>
    <property type="evidence" value="ECO:0007669"/>
    <property type="project" value="UniProtKB-UniRule"/>
</dbReference>
<feature type="binding site" evidence="9">
    <location>
        <begin position="319"/>
        <end position="320"/>
    </location>
    <ligand>
        <name>pyridoxal 5'-phosphate</name>
        <dbReference type="ChEBI" id="CHEBI:597326"/>
    </ligand>
</feature>
<keyword evidence="4 9" id="KW-0808">Transferase</keyword>
<comment type="function">
    <text evidence="9">Catalyzes the transfer of the alpha-amino group from S-adenosyl-L-methionine (SAM) to 7-keto-8-aminopelargonic acid (KAPA) to form 7,8-diaminopelargonic acid (DAPA). It is the only aminotransferase known to utilize SAM as an amino donor.</text>
</comment>
<gene>
    <name evidence="9" type="primary">bioA</name>
    <name evidence="11" type="ORF">EI16_05705</name>
</gene>
<dbReference type="GO" id="GO:0005737">
    <property type="term" value="C:cytoplasm"/>
    <property type="evidence" value="ECO:0007669"/>
    <property type="project" value="UniProtKB-SubCell"/>
</dbReference>
<dbReference type="FunFam" id="3.40.640.10:FF:000041">
    <property type="entry name" value="Adenosylmethionine-8-amino-7-oxononanoate aminotransferase"/>
    <property type="match status" value="1"/>
</dbReference>
<dbReference type="PANTHER" id="PTHR42684">
    <property type="entry name" value="ADENOSYLMETHIONINE-8-AMINO-7-OXONONANOATE AMINOTRANSFERASE"/>
    <property type="match status" value="1"/>
</dbReference>
<dbReference type="Pfam" id="PF00202">
    <property type="entry name" value="Aminotran_3"/>
    <property type="match status" value="1"/>
</dbReference>
<sequence length="435" mass="47826">MTSSKPTLSEHWQSLLEFDQQHIWHPYAKMPADTPAIGVAKTQGSIITLADGTELVDGMSSWWATLHGYNHPKIQQAMHEQIDTMPHIMFGGLTHEPAIELSKRLVKLTPEGLDKVFMVDSGSVAMEVAIKMALQYWGSKEQPNKNRLLTVRNGYHGDTFATMAVCDPVNGMHSLFSEVLTQHYFAPAPQMGFEIESNNEDINALKAMLEQHHQNIAAVTIEPIVQGAGGMRFYRPDYLKQLRQLCNEFDILLIADEIATGFGRTGKLFACEWAGITPDIMALGKTLTGGHISLAATLATSDVSDTISQGTPGLLMHGPTFMGNPLACAAAIANIDVLMNSPWQDNIQRIEEHFKETLLPLKELDGVADARVLGAIGVIELERNDLGPQVQAKSIENGIWLRPFGKLVYTMPAYNISQQNLTTLTNGISKAIQKV</sequence>
<dbReference type="PROSITE" id="PS00600">
    <property type="entry name" value="AA_TRANSFER_CLASS_3"/>
    <property type="match status" value="1"/>
</dbReference>
<comment type="similarity">
    <text evidence="9">Belongs to the class-III pyridoxal-phosphate-dependent aminotransferase family. BioA subfamily.</text>
</comment>
<feature type="binding site" evidence="9">
    <location>
        <position position="402"/>
    </location>
    <ligand>
        <name>substrate</name>
    </ligand>
</feature>
<dbReference type="UniPathway" id="UPA00078">
    <property type="reaction ID" value="UER00160"/>
</dbReference>
<feature type="binding site" evidence="9">
    <location>
        <begin position="122"/>
        <end position="123"/>
    </location>
    <ligand>
        <name>pyridoxal 5'-phosphate</name>
        <dbReference type="ChEBI" id="CHEBI:597326"/>
    </ligand>
</feature>
<evidence type="ECO:0000313" key="12">
    <source>
        <dbReference type="Proteomes" id="UP000027341"/>
    </source>
</evidence>
<reference evidence="11 12" key="1">
    <citation type="submission" date="2014-04" db="EMBL/GenBank/DDBJ databases">
        <title>Draft genome sequence of Hydrogenovibrio marinus MH-110, a model organism for aerobic H2 metabolism.</title>
        <authorList>
            <person name="Cha H.J."/>
            <person name="Jo B.H."/>
            <person name="Hwang B.H."/>
        </authorList>
    </citation>
    <scope>NUCLEOTIDE SEQUENCE [LARGE SCALE GENOMIC DNA]</scope>
    <source>
        <strain evidence="11 12">MH-110</strain>
    </source>
</reference>
<dbReference type="AlphaFoldDB" id="A0A066ZU47"/>
<keyword evidence="9" id="KW-0963">Cytoplasm</keyword>
<dbReference type="NCBIfam" id="NF005940">
    <property type="entry name" value="PRK07986.1"/>
    <property type="match status" value="1"/>
</dbReference>
<feature type="binding site" evidence="9">
    <location>
        <position position="155"/>
    </location>
    <ligand>
        <name>substrate</name>
    </ligand>
</feature>
<keyword evidence="10" id="KW-0175">Coiled coil</keyword>
<feature type="binding site" evidence="9">
    <location>
        <position position="62"/>
    </location>
    <ligand>
        <name>substrate</name>
    </ligand>
</feature>
<evidence type="ECO:0000256" key="8">
    <source>
        <dbReference type="ARBA" id="ARBA00048449"/>
    </source>
</evidence>